<accession>A0A9P5E1Q9</accession>
<reference evidence="2" key="1">
    <citation type="journal article" date="2017" name="Mycologia">
        <title>Fusarium algeriense, sp. nov., a novel toxigenic crown rot pathogen of durum wheat from Algeria is nested in the Fusarium burgessii species complex.</title>
        <authorList>
            <person name="Laraba I."/>
            <person name="Keddad A."/>
            <person name="Boureghda H."/>
            <person name="Abdallah N."/>
            <person name="Vaughan M.M."/>
            <person name="Proctor R.H."/>
            <person name="Busman M."/>
            <person name="O'Donnell K."/>
        </authorList>
    </citation>
    <scope>NUCLEOTIDE SEQUENCE</scope>
    <source>
        <strain evidence="2">NRRL 25174</strain>
    </source>
</reference>
<feature type="compositionally biased region" description="Basic and acidic residues" evidence="1">
    <location>
        <begin position="1"/>
        <end position="12"/>
    </location>
</feature>
<sequence>MTPLRDKDRPHPTDPNGGNSDPHVRPDEEPQSFLTNLDMSEFQDFDFDFSSVEETSHSIEAYVPMTDAFEPMVPLTDQSTYDFSIVPTLDDSDQPEPANFDDDWLSQFVELGNPLPSALEFVNSSLGPHLPDPPLQIQEDRSQQQAIQRDGNLLQHHLI</sequence>
<dbReference type="AlphaFoldDB" id="A0A9P5E1Q9"/>
<feature type="region of interest" description="Disordered" evidence="1">
    <location>
        <begin position="1"/>
        <end position="32"/>
    </location>
</feature>
<evidence type="ECO:0000313" key="2">
    <source>
        <dbReference type="EMBL" id="KAF4345311.1"/>
    </source>
</evidence>
<name>A0A9P5E1Q9_9HYPO</name>
<gene>
    <name evidence="2" type="ORF">FBEOM_715</name>
</gene>
<reference evidence="2" key="2">
    <citation type="submission" date="2020-02" db="EMBL/GenBank/DDBJ databases">
        <title>Identification and distribution of gene clusters putatively required for synthesis of sphingolipid metabolism inhibitors in phylogenetically diverse species of the filamentous fungus Fusarium.</title>
        <authorList>
            <person name="Kim H.-S."/>
            <person name="Busman M."/>
            <person name="Brown D.W."/>
            <person name="Divon H."/>
            <person name="Uhlig S."/>
            <person name="Proctor R.H."/>
        </authorList>
    </citation>
    <scope>NUCLEOTIDE SEQUENCE</scope>
    <source>
        <strain evidence="2">NRRL 25174</strain>
    </source>
</reference>
<organism evidence="2 3">
    <name type="scientific">Fusarium beomiforme</name>
    <dbReference type="NCBI Taxonomy" id="44412"/>
    <lineage>
        <taxon>Eukaryota</taxon>
        <taxon>Fungi</taxon>
        <taxon>Dikarya</taxon>
        <taxon>Ascomycota</taxon>
        <taxon>Pezizomycotina</taxon>
        <taxon>Sordariomycetes</taxon>
        <taxon>Hypocreomycetidae</taxon>
        <taxon>Hypocreales</taxon>
        <taxon>Nectriaceae</taxon>
        <taxon>Fusarium</taxon>
        <taxon>Fusarium burgessii species complex</taxon>
    </lineage>
</organism>
<feature type="region of interest" description="Disordered" evidence="1">
    <location>
        <begin position="127"/>
        <end position="152"/>
    </location>
</feature>
<dbReference type="EMBL" id="PVQB02000028">
    <property type="protein sequence ID" value="KAF4345311.1"/>
    <property type="molecule type" value="Genomic_DNA"/>
</dbReference>
<proteinExistence type="predicted"/>
<protein>
    <submittedName>
        <fullName evidence="2">Uncharacterized protein</fullName>
    </submittedName>
</protein>
<dbReference type="OrthoDB" id="10475974at2759"/>
<comment type="caution">
    <text evidence="2">The sequence shown here is derived from an EMBL/GenBank/DDBJ whole genome shotgun (WGS) entry which is preliminary data.</text>
</comment>
<dbReference type="Proteomes" id="UP000730481">
    <property type="component" value="Unassembled WGS sequence"/>
</dbReference>
<evidence type="ECO:0000313" key="3">
    <source>
        <dbReference type="Proteomes" id="UP000730481"/>
    </source>
</evidence>
<keyword evidence="3" id="KW-1185">Reference proteome</keyword>
<evidence type="ECO:0000256" key="1">
    <source>
        <dbReference type="SAM" id="MobiDB-lite"/>
    </source>
</evidence>